<protein>
    <submittedName>
        <fullName evidence="1">Uncharacterized protein</fullName>
    </submittedName>
</protein>
<evidence type="ECO:0000313" key="1">
    <source>
        <dbReference type="EMBL" id="NMD99688.1"/>
    </source>
</evidence>
<proteinExistence type="predicted"/>
<sequence length="86" mass="9533">MSEEFVPTGHHIFRGGKRIENEVVEKEPKPFVVYQPGEGPEEKEAPEAAGNAEEIAARIAGDRKQFQADILALAREKKEEQDTADA</sequence>
<gene>
    <name evidence="1" type="ORF">HF878_09505</name>
</gene>
<accession>A0A848B8W9</accession>
<keyword evidence="2" id="KW-1185">Reference proteome</keyword>
<dbReference type="EMBL" id="JABAFA010000047">
    <property type="protein sequence ID" value="NMD99688.1"/>
    <property type="molecule type" value="Genomic_DNA"/>
</dbReference>
<organism evidence="1 2">
    <name type="scientific">Selenomonas bovis</name>
    <dbReference type="NCBI Taxonomy" id="416586"/>
    <lineage>
        <taxon>Bacteria</taxon>
        <taxon>Bacillati</taxon>
        <taxon>Bacillota</taxon>
        <taxon>Negativicutes</taxon>
        <taxon>Selenomonadales</taxon>
        <taxon>Selenomonadaceae</taxon>
        <taxon>Selenomonas</taxon>
    </lineage>
</organism>
<comment type="caution">
    <text evidence="1">The sequence shown here is derived from an EMBL/GenBank/DDBJ whole genome shotgun (WGS) entry which is preliminary data.</text>
</comment>
<name>A0A848B8W9_9FIRM</name>
<reference evidence="1 2" key="1">
    <citation type="submission" date="2020-04" db="EMBL/GenBank/DDBJ databases">
        <authorList>
            <person name="Hitch T.C.A."/>
            <person name="Wylensek D."/>
            <person name="Clavel T."/>
        </authorList>
    </citation>
    <scope>NUCLEOTIDE SEQUENCE [LARGE SCALE GENOMIC DNA]</scope>
    <source>
        <strain evidence="1 2">PG-130-P53-12</strain>
    </source>
</reference>
<evidence type="ECO:0000313" key="2">
    <source>
        <dbReference type="Proteomes" id="UP000543804"/>
    </source>
</evidence>
<dbReference type="AlphaFoldDB" id="A0A848B8W9"/>
<dbReference type="RefSeq" id="WP_170077933.1">
    <property type="nucleotide sequence ID" value="NZ_JABAFA010000047.1"/>
</dbReference>
<dbReference type="Proteomes" id="UP000543804">
    <property type="component" value="Unassembled WGS sequence"/>
</dbReference>